<evidence type="ECO:0000256" key="8">
    <source>
        <dbReference type="ARBA" id="ARBA00022840"/>
    </source>
</evidence>
<dbReference type="AlphaFoldDB" id="K8EXM2"/>
<dbReference type="PANTHER" id="PTHR11630:SF48">
    <property type="entry name" value="DNA HELICASE MCM9"/>
    <property type="match status" value="1"/>
</dbReference>
<evidence type="ECO:0000256" key="12">
    <source>
        <dbReference type="ARBA" id="ARBA00042301"/>
    </source>
</evidence>
<comment type="subcellular location">
    <subcellularLocation>
        <location evidence="1">Nucleus</location>
    </subcellularLocation>
</comment>
<dbReference type="InterPro" id="IPR041562">
    <property type="entry name" value="MCM_lid"/>
</dbReference>
<comment type="similarity">
    <text evidence="2 14">Belongs to the MCM family.</text>
</comment>
<name>K8EXM2_9CHLO</name>
<evidence type="ECO:0000313" key="18">
    <source>
        <dbReference type="Proteomes" id="UP000198341"/>
    </source>
</evidence>
<evidence type="ECO:0000256" key="14">
    <source>
        <dbReference type="RuleBase" id="RU004070"/>
    </source>
</evidence>
<evidence type="ECO:0000256" key="9">
    <source>
        <dbReference type="ARBA" id="ARBA00023125"/>
    </source>
</evidence>
<dbReference type="InterPro" id="IPR058768">
    <property type="entry name" value="MCM9_N"/>
</dbReference>
<dbReference type="GO" id="GO:0000724">
    <property type="term" value="P:double-strand break repair via homologous recombination"/>
    <property type="evidence" value="ECO:0007669"/>
    <property type="project" value="TreeGrafter"/>
</dbReference>
<gene>
    <name evidence="17" type="ORF">Bathy06g02810</name>
</gene>
<dbReference type="GO" id="GO:0005634">
    <property type="term" value="C:nucleus"/>
    <property type="evidence" value="ECO:0007669"/>
    <property type="project" value="UniProtKB-SubCell"/>
</dbReference>
<accession>K8EXM2</accession>
<dbReference type="PRINTS" id="PR01657">
    <property type="entry name" value="MCMFAMILY"/>
</dbReference>
<feature type="compositionally biased region" description="Acidic residues" evidence="15">
    <location>
        <begin position="731"/>
        <end position="744"/>
    </location>
</feature>
<dbReference type="Pfam" id="PF00493">
    <property type="entry name" value="MCM"/>
    <property type="match status" value="1"/>
</dbReference>
<keyword evidence="6" id="KW-0378">Hydrolase</keyword>
<organism evidence="17 18">
    <name type="scientific">Bathycoccus prasinos</name>
    <dbReference type="NCBI Taxonomy" id="41875"/>
    <lineage>
        <taxon>Eukaryota</taxon>
        <taxon>Viridiplantae</taxon>
        <taxon>Chlorophyta</taxon>
        <taxon>Mamiellophyceae</taxon>
        <taxon>Mamiellales</taxon>
        <taxon>Bathycoccaceae</taxon>
        <taxon>Bathycoccus</taxon>
    </lineage>
</organism>
<reference evidence="17 18" key="1">
    <citation type="submission" date="2011-10" db="EMBL/GenBank/DDBJ databases">
        <authorList>
            <person name="Genoscope - CEA"/>
        </authorList>
    </citation>
    <scope>NUCLEOTIDE SEQUENCE [LARGE SCALE GENOMIC DNA]</scope>
    <source>
        <strain evidence="17 18">RCC 1105</strain>
    </source>
</reference>
<dbReference type="EMBL" id="FO082273">
    <property type="protein sequence ID" value="CCO17230.1"/>
    <property type="molecule type" value="Genomic_DNA"/>
</dbReference>
<sequence>MVAATPPASGFALHASKQPAPKTLAERFEQFLVQHHLEALRQILKHSDTRTPHSIHVCAIEFAHALPQLANAVLARPTTSMGVLDEAARAAQEIVRVRMVEDLRKELEAEKRRGGGDDYEGEEDIDEKMKEFARRHKVKQTVRVRVDFERFKSSFPSLNISRYVKNEHAGRMWTLKAKVTRVGLTKTFESDTLYECAKCGHRFLLPRNLEDGRPEPTMPEECPSAAEMEKYSAADSERLSKKTKACTNRTFRRVECTMPVARDYQEICVQICEDEEDEEDEEESDSDGDDDGFEADAQKLAHSGNDASARPGRIARKYFPEDDSENDDVDSDDELRAIGLRSKANLGGAQKHLLVVLKDDLVDAVKCGDELLMSVVIRRRWLKASRDRRCEIELVAHCNSLTVLSVDDEEGNAGDRKTNDVEDDQEYEEMKASFEKFWQSTSAQKYPLRARDIILKSCCPRVFGMAGAKLAMVLALVGGVAREDVKTKTKVRGEVHLLYVGDPGIGKSQLLKTACRLAKRSVFTTGCGLTAAGLTCAAVKDATTGEWGLEAGALVLADKGTCCVDEFDGIREHERATIHEAMEQQTLSVAKAGIIATLNSRTSVIAATNPRRGTFDDRESLAVNTGLAPPLLSRFDVVLVLRDARDPEWDERVASHILGEVDDNNNNGTINKRLKLSASAQKKPFSFDGWRASQNAGNANNMNINNRELYVPANDKNRYRSYSKKGFGDDQLSDSDEDDEKETAEDVEFFDESTALWSFSRVKKYIKFVKSRFEPTLDEDAERMLSAHYQNRRRQVAENRVELGRATVRALESSIRLAQAHAKLCFREVATKIDATVAIELVGCSEDEMMGNNMNHIGQKGVGILMRDFARYPDRQLSKAFKTFDFDINGDEFR</sequence>
<evidence type="ECO:0000256" key="6">
    <source>
        <dbReference type="ARBA" id="ARBA00022801"/>
    </source>
</evidence>
<keyword evidence="10" id="KW-0234">DNA repair</keyword>
<dbReference type="GO" id="GO:0006260">
    <property type="term" value="P:DNA replication"/>
    <property type="evidence" value="ECO:0007669"/>
    <property type="project" value="InterPro"/>
</dbReference>
<dbReference type="Pfam" id="PF17855">
    <property type="entry name" value="MCM_lid"/>
    <property type="match status" value="1"/>
</dbReference>
<dbReference type="SUPFAM" id="SSF52540">
    <property type="entry name" value="P-loop containing nucleoside triphosphate hydrolases"/>
    <property type="match status" value="1"/>
</dbReference>
<dbReference type="eggNOG" id="KOG0477">
    <property type="taxonomic scope" value="Eukaryota"/>
</dbReference>
<dbReference type="PANTHER" id="PTHR11630">
    <property type="entry name" value="DNA REPLICATION LICENSING FACTOR MCM FAMILY MEMBER"/>
    <property type="match status" value="1"/>
</dbReference>
<keyword evidence="8 14" id="KW-0067">ATP-binding</keyword>
<dbReference type="InterPro" id="IPR027417">
    <property type="entry name" value="P-loop_NTPase"/>
</dbReference>
<dbReference type="RefSeq" id="XP_007512630.1">
    <property type="nucleotide sequence ID" value="XM_007512568.1"/>
</dbReference>
<dbReference type="SUPFAM" id="SSF50249">
    <property type="entry name" value="Nucleic acid-binding proteins"/>
    <property type="match status" value="1"/>
</dbReference>
<evidence type="ECO:0000256" key="1">
    <source>
        <dbReference type="ARBA" id="ARBA00004123"/>
    </source>
</evidence>
<dbReference type="STRING" id="41875.K8EXM2"/>
<dbReference type="InterPro" id="IPR003593">
    <property type="entry name" value="AAA+_ATPase"/>
</dbReference>
<evidence type="ECO:0000256" key="15">
    <source>
        <dbReference type="SAM" id="MobiDB-lite"/>
    </source>
</evidence>
<dbReference type="GO" id="GO:0017116">
    <property type="term" value="F:single-stranded DNA helicase activity"/>
    <property type="evidence" value="ECO:0007669"/>
    <property type="project" value="TreeGrafter"/>
</dbReference>
<feature type="region of interest" description="Disordered" evidence="15">
    <location>
        <begin position="274"/>
        <end position="295"/>
    </location>
</feature>
<dbReference type="InterPro" id="IPR001208">
    <property type="entry name" value="MCM_dom"/>
</dbReference>
<protein>
    <recommendedName>
        <fullName evidence="3">DNA helicase</fullName>
        <ecNumber evidence="3">3.6.4.12</ecNumber>
    </recommendedName>
    <alternativeName>
        <fullName evidence="12">Minichromosome maintenance 9</fullName>
    </alternativeName>
</protein>
<keyword evidence="5" id="KW-0227">DNA damage</keyword>
<dbReference type="GO" id="GO:0003697">
    <property type="term" value="F:single-stranded DNA binding"/>
    <property type="evidence" value="ECO:0007669"/>
    <property type="project" value="TreeGrafter"/>
</dbReference>
<evidence type="ECO:0000256" key="11">
    <source>
        <dbReference type="ARBA" id="ARBA00023242"/>
    </source>
</evidence>
<dbReference type="GO" id="GO:0016787">
    <property type="term" value="F:hydrolase activity"/>
    <property type="evidence" value="ECO:0007669"/>
    <property type="project" value="UniProtKB-KW"/>
</dbReference>
<evidence type="ECO:0000259" key="16">
    <source>
        <dbReference type="PROSITE" id="PS50051"/>
    </source>
</evidence>
<keyword evidence="9 14" id="KW-0238">DNA-binding</keyword>
<keyword evidence="7 17" id="KW-0347">Helicase</keyword>
<evidence type="ECO:0000256" key="5">
    <source>
        <dbReference type="ARBA" id="ARBA00022763"/>
    </source>
</evidence>
<evidence type="ECO:0000256" key="3">
    <source>
        <dbReference type="ARBA" id="ARBA00012551"/>
    </source>
</evidence>
<dbReference type="Gene3D" id="3.40.50.300">
    <property type="entry name" value="P-loop containing nucleotide triphosphate hydrolases"/>
    <property type="match status" value="1"/>
</dbReference>
<feature type="compositionally biased region" description="Acidic residues" evidence="15">
    <location>
        <begin position="274"/>
        <end position="294"/>
    </location>
</feature>
<dbReference type="SMART" id="SM00382">
    <property type="entry name" value="AAA"/>
    <property type="match status" value="1"/>
</dbReference>
<keyword evidence="18" id="KW-1185">Reference proteome</keyword>
<evidence type="ECO:0000256" key="7">
    <source>
        <dbReference type="ARBA" id="ARBA00022806"/>
    </source>
</evidence>
<evidence type="ECO:0000256" key="13">
    <source>
        <dbReference type="ARBA" id="ARBA00047995"/>
    </source>
</evidence>
<dbReference type="PROSITE" id="PS00847">
    <property type="entry name" value="MCM_1"/>
    <property type="match status" value="1"/>
</dbReference>
<dbReference type="Proteomes" id="UP000198341">
    <property type="component" value="Chromosome 6"/>
</dbReference>
<dbReference type="GO" id="GO:0005524">
    <property type="term" value="F:ATP binding"/>
    <property type="evidence" value="ECO:0007669"/>
    <property type="project" value="UniProtKB-KW"/>
</dbReference>
<dbReference type="InterPro" id="IPR012340">
    <property type="entry name" value="NA-bd_OB-fold"/>
</dbReference>
<dbReference type="PROSITE" id="PS50051">
    <property type="entry name" value="MCM_2"/>
    <property type="match status" value="1"/>
</dbReference>
<keyword evidence="11" id="KW-0539">Nucleus</keyword>
<dbReference type="EC" id="3.6.4.12" evidence="3"/>
<evidence type="ECO:0000256" key="10">
    <source>
        <dbReference type="ARBA" id="ARBA00023204"/>
    </source>
</evidence>
<feature type="domain" description="MCM C-terminal AAA(+) ATPase" evidence="16">
    <location>
        <begin position="450"/>
        <end position="657"/>
    </location>
</feature>
<dbReference type="SMART" id="SM00350">
    <property type="entry name" value="MCM"/>
    <property type="match status" value="1"/>
</dbReference>
<dbReference type="OrthoDB" id="496750at2759"/>
<keyword evidence="4 14" id="KW-0547">Nucleotide-binding</keyword>
<comment type="catalytic activity">
    <reaction evidence="13">
        <text>ATP + H2O = ADP + phosphate + H(+)</text>
        <dbReference type="Rhea" id="RHEA:13065"/>
        <dbReference type="ChEBI" id="CHEBI:15377"/>
        <dbReference type="ChEBI" id="CHEBI:15378"/>
        <dbReference type="ChEBI" id="CHEBI:30616"/>
        <dbReference type="ChEBI" id="CHEBI:43474"/>
        <dbReference type="ChEBI" id="CHEBI:456216"/>
        <dbReference type="EC" id="3.6.4.12"/>
    </reaction>
</comment>
<dbReference type="Pfam" id="PF26066">
    <property type="entry name" value="MCM9_N"/>
    <property type="match status" value="1"/>
</dbReference>
<proteinExistence type="inferred from homology"/>
<evidence type="ECO:0000256" key="4">
    <source>
        <dbReference type="ARBA" id="ARBA00022741"/>
    </source>
</evidence>
<dbReference type="GO" id="GO:0042555">
    <property type="term" value="C:MCM complex"/>
    <property type="evidence" value="ECO:0007669"/>
    <property type="project" value="TreeGrafter"/>
</dbReference>
<dbReference type="KEGG" id="bpg:Bathy06g02810"/>
<dbReference type="InterPro" id="IPR018525">
    <property type="entry name" value="MCM_CS"/>
</dbReference>
<evidence type="ECO:0000256" key="2">
    <source>
        <dbReference type="ARBA" id="ARBA00008010"/>
    </source>
</evidence>
<feature type="region of interest" description="Disordered" evidence="15">
    <location>
        <begin position="722"/>
        <end position="744"/>
    </location>
</feature>
<dbReference type="GeneID" id="19015261"/>
<evidence type="ECO:0000313" key="17">
    <source>
        <dbReference type="EMBL" id="CCO17230.1"/>
    </source>
</evidence>
<dbReference type="InterPro" id="IPR031327">
    <property type="entry name" value="MCM"/>
</dbReference>